<dbReference type="EMBL" id="CACRUH010000015">
    <property type="protein sequence ID" value="VYT87313.1"/>
    <property type="molecule type" value="Genomic_DNA"/>
</dbReference>
<evidence type="ECO:0000313" key="1">
    <source>
        <dbReference type="EMBL" id="VYT87313.1"/>
    </source>
</evidence>
<protein>
    <submittedName>
        <fullName evidence="1">Uncharacterized protein</fullName>
    </submittedName>
</protein>
<proteinExistence type="predicted"/>
<organism evidence="1">
    <name type="scientific">Hungatella hathewayi</name>
    <dbReference type="NCBI Taxonomy" id="154046"/>
    <lineage>
        <taxon>Bacteria</taxon>
        <taxon>Bacillati</taxon>
        <taxon>Bacillota</taxon>
        <taxon>Clostridia</taxon>
        <taxon>Lachnospirales</taxon>
        <taxon>Lachnospiraceae</taxon>
        <taxon>Hungatella</taxon>
    </lineage>
</organism>
<dbReference type="AlphaFoldDB" id="A0A6N3A986"/>
<reference evidence="1" key="1">
    <citation type="submission" date="2019-11" db="EMBL/GenBank/DDBJ databases">
        <authorList>
            <person name="Feng L."/>
        </authorList>
    </citation>
    <scope>NUCLEOTIDE SEQUENCE</scope>
    <source>
        <strain evidence="1">ChathewayiLFYP18</strain>
    </source>
</reference>
<name>A0A6N3A986_9FIRM</name>
<sequence>MDQKEFLQESYTGEEHGLNSRKEVFRIHYATGAPEYKSVLISLPASVGQIEQVEEYNGIPELRKSRNYECWYVHDFDGLVDCLPPLRSVEELNRIAWALQEVWQSGRYRKRDLAAFLEAELPEDTEAVLRIIEDYQDYELIQKDDYQGELSEYLWKVNRYPFTEGKQRVADFEHLEQEWAFQVGMIKTDYGYVRNHKKPLRRTFEEAKICLYSPIVLLLYEENRSEPVPVVLEGEEKNSYQTIIQKRIGESLEECDPQGLGMYLTNQLLKQKVKAMIPCAEIINGELYMVLHLDLNQPLTELEYQQLVTEWTFQAEHGWGLEFFERTSKVPKGELFAVFWDSGAAANFTIQTEEELFGQFQQRQLS</sequence>
<accession>A0A6N3A986</accession>
<gene>
    <name evidence="1" type="ORF">CHLFYP18_05787</name>
</gene>
<dbReference type="RefSeq" id="WP_156832438.1">
    <property type="nucleotide sequence ID" value="NZ_CACRUH010000015.1"/>
</dbReference>